<sequence>MNILLIDDENKALALLKTLLTEHCPQVVQIWTADTLENGVAIIREHKPDLVFLDIEMPEHSGLEILDFFKDERIDFNIVFCTAYNEYAIEAFKINAVDYLLKPVDIQELQGAIQKTASLISQKDIGNNILQLQASLQMLSKRKLALEVPRGVLFVEYTDILYFEADGMYTNVFLKNKRKECIAKPLKYFVDQLSGNEAFYRPHRSYLVNVGSICEFVKKDGGFLIMDDKKKIAISRDKKDSFFELISNLTK</sequence>
<keyword evidence="6" id="KW-1185">Reference proteome</keyword>
<dbReference type="OrthoDB" id="2168082at2"/>
<feature type="modified residue" description="4-aspartylphosphate" evidence="2">
    <location>
        <position position="54"/>
    </location>
</feature>
<dbReference type="SUPFAM" id="SSF52172">
    <property type="entry name" value="CheY-like"/>
    <property type="match status" value="1"/>
</dbReference>
<dbReference type="PROSITE" id="PS50110">
    <property type="entry name" value="RESPONSE_REGULATORY"/>
    <property type="match status" value="1"/>
</dbReference>
<accession>A0A3M0GG29</accession>
<dbReference type="Proteomes" id="UP000281985">
    <property type="component" value="Unassembled WGS sequence"/>
</dbReference>
<dbReference type="InterPro" id="IPR039420">
    <property type="entry name" value="WalR-like"/>
</dbReference>
<name>A0A3M0GG29_9FLAO</name>
<gene>
    <name evidence="5" type="ORF">EAX61_03560</name>
</gene>
<dbReference type="EMBL" id="REFV01000002">
    <property type="protein sequence ID" value="RMB63477.1"/>
    <property type="molecule type" value="Genomic_DNA"/>
</dbReference>
<evidence type="ECO:0000313" key="6">
    <source>
        <dbReference type="Proteomes" id="UP000281985"/>
    </source>
</evidence>
<keyword evidence="1 5" id="KW-0238">DNA-binding</keyword>
<evidence type="ECO:0000256" key="2">
    <source>
        <dbReference type="PROSITE-ProRule" id="PRU00169"/>
    </source>
</evidence>
<dbReference type="SMART" id="SM00850">
    <property type="entry name" value="LytTR"/>
    <property type="match status" value="1"/>
</dbReference>
<feature type="domain" description="Response regulatory" evidence="3">
    <location>
        <begin position="2"/>
        <end position="117"/>
    </location>
</feature>
<dbReference type="InterPro" id="IPR011006">
    <property type="entry name" value="CheY-like_superfamily"/>
</dbReference>
<dbReference type="GO" id="GO:0006355">
    <property type="term" value="P:regulation of DNA-templated transcription"/>
    <property type="evidence" value="ECO:0007669"/>
    <property type="project" value="TreeGrafter"/>
</dbReference>
<dbReference type="PROSITE" id="PS50930">
    <property type="entry name" value="HTH_LYTTR"/>
    <property type="match status" value="1"/>
</dbReference>
<evidence type="ECO:0000313" key="5">
    <source>
        <dbReference type="EMBL" id="RMB63477.1"/>
    </source>
</evidence>
<evidence type="ECO:0000256" key="1">
    <source>
        <dbReference type="ARBA" id="ARBA00023125"/>
    </source>
</evidence>
<proteinExistence type="predicted"/>
<dbReference type="Gene3D" id="3.40.50.2300">
    <property type="match status" value="1"/>
</dbReference>
<dbReference type="Gene3D" id="2.40.50.1020">
    <property type="entry name" value="LytTr DNA-binding domain"/>
    <property type="match status" value="1"/>
</dbReference>
<protein>
    <submittedName>
        <fullName evidence="5">DNA-binding response regulator</fullName>
    </submittedName>
</protein>
<dbReference type="PANTHER" id="PTHR48111">
    <property type="entry name" value="REGULATOR OF RPOS"/>
    <property type="match status" value="1"/>
</dbReference>
<reference evidence="5 6" key="1">
    <citation type="submission" date="2018-10" db="EMBL/GenBank/DDBJ databases">
        <title>Dokdonia luteus sp. nov., isolated from sea water.</title>
        <authorList>
            <person name="Zhou L.Y."/>
            <person name="Du Z.J."/>
        </authorList>
    </citation>
    <scope>NUCLEOTIDE SEQUENCE [LARGE SCALE GENOMIC DNA]</scope>
    <source>
        <strain evidence="5 6">SH27</strain>
    </source>
</reference>
<dbReference type="InterPro" id="IPR007492">
    <property type="entry name" value="LytTR_DNA-bd_dom"/>
</dbReference>
<evidence type="ECO:0000259" key="3">
    <source>
        <dbReference type="PROSITE" id="PS50110"/>
    </source>
</evidence>
<dbReference type="RefSeq" id="WP_121916280.1">
    <property type="nucleotide sequence ID" value="NZ_REFV01000002.1"/>
</dbReference>
<feature type="domain" description="HTH LytTR-type" evidence="4">
    <location>
        <begin position="144"/>
        <end position="248"/>
    </location>
</feature>
<keyword evidence="2" id="KW-0597">Phosphoprotein</keyword>
<dbReference type="AlphaFoldDB" id="A0A3M0GG29"/>
<dbReference type="SMART" id="SM00448">
    <property type="entry name" value="REC"/>
    <property type="match status" value="1"/>
</dbReference>
<comment type="caution">
    <text evidence="5">The sequence shown here is derived from an EMBL/GenBank/DDBJ whole genome shotgun (WGS) entry which is preliminary data.</text>
</comment>
<dbReference type="Pfam" id="PF04397">
    <property type="entry name" value="LytTR"/>
    <property type="match status" value="1"/>
</dbReference>
<evidence type="ECO:0000259" key="4">
    <source>
        <dbReference type="PROSITE" id="PS50930"/>
    </source>
</evidence>
<dbReference type="Pfam" id="PF00072">
    <property type="entry name" value="Response_reg"/>
    <property type="match status" value="1"/>
</dbReference>
<dbReference type="GO" id="GO:0032993">
    <property type="term" value="C:protein-DNA complex"/>
    <property type="evidence" value="ECO:0007669"/>
    <property type="project" value="TreeGrafter"/>
</dbReference>
<organism evidence="5 6">
    <name type="scientific">Dokdonia sinensis</name>
    <dbReference type="NCBI Taxonomy" id="2479847"/>
    <lineage>
        <taxon>Bacteria</taxon>
        <taxon>Pseudomonadati</taxon>
        <taxon>Bacteroidota</taxon>
        <taxon>Flavobacteriia</taxon>
        <taxon>Flavobacteriales</taxon>
        <taxon>Flavobacteriaceae</taxon>
        <taxon>Dokdonia</taxon>
    </lineage>
</organism>
<dbReference type="GO" id="GO:0000976">
    <property type="term" value="F:transcription cis-regulatory region binding"/>
    <property type="evidence" value="ECO:0007669"/>
    <property type="project" value="TreeGrafter"/>
</dbReference>
<dbReference type="PANTHER" id="PTHR48111:SF69">
    <property type="entry name" value="RESPONSE REGULATOR RECEIVER"/>
    <property type="match status" value="1"/>
</dbReference>
<dbReference type="InterPro" id="IPR001789">
    <property type="entry name" value="Sig_transdc_resp-reg_receiver"/>
</dbReference>
<dbReference type="GO" id="GO:0000156">
    <property type="term" value="F:phosphorelay response regulator activity"/>
    <property type="evidence" value="ECO:0007669"/>
    <property type="project" value="TreeGrafter"/>
</dbReference>
<dbReference type="GO" id="GO:0005829">
    <property type="term" value="C:cytosol"/>
    <property type="evidence" value="ECO:0007669"/>
    <property type="project" value="TreeGrafter"/>
</dbReference>